<comment type="caution">
    <text evidence="2">The sequence shown here is derived from an EMBL/GenBank/DDBJ whole genome shotgun (WGS) entry which is preliminary data.</text>
</comment>
<evidence type="ECO:0000313" key="2">
    <source>
        <dbReference type="EMBL" id="GIH11326.1"/>
    </source>
</evidence>
<dbReference type="EMBL" id="BONY01000128">
    <property type="protein sequence ID" value="GIH11326.1"/>
    <property type="molecule type" value="Genomic_DNA"/>
</dbReference>
<sequence length="495" mass="52990">MRDPSQAPPDFVSYVERRLPPLDAAAHRLTGDEQQAERMARELLAMVALRWRRLDRGDRKSELAAGASADVYLTRLFRQEAGEFGYPQMSLNLSAPVPVRRRSALAGALRPVDEASLIWEAARRAIRRRLILAGVAGGVLGLAALCQRATGSSADGQGDPTPAAPPTVLPTGAERAPNDLSATRQLVGLPQGLDMPKDPVVPISADPVRRALLIVARSRADTSPILVLGEDFRWRQLDAAPSLAALWMQTNALSPDGRRAAFGTSTGTYVIDLTTGKGLTFHSAPETTRPVWLSNRHLLLGPNTLVIPQTGEVLPVPEGPADMITPRRSIDSSADPTVGMIELLSIGQPATASARLRRWRAEDSRMLSASIPLNGELTELIGPWRGPGFSVDGDRGFLVRACMPSPVPSVQGASTVIAVVRPTNGKVERALLVDSAISGTVRVIGWADSRRVLLSFTRPGRQQVVTWDLFAGGLFIASAIESDGVLSLPDPIFGA</sequence>
<reference evidence="2" key="1">
    <citation type="submission" date="2021-01" db="EMBL/GenBank/DDBJ databases">
        <title>Whole genome shotgun sequence of Rhizocola hellebori NBRC 109834.</title>
        <authorList>
            <person name="Komaki H."/>
            <person name="Tamura T."/>
        </authorList>
    </citation>
    <scope>NUCLEOTIDE SEQUENCE</scope>
    <source>
        <strain evidence="2">NBRC 109834</strain>
    </source>
</reference>
<evidence type="ECO:0000313" key="3">
    <source>
        <dbReference type="Proteomes" id="UP000612899"/>
    </source>
</evidence>
<name>A0A8J3QIM1_9ACTN</name>
<proteinExistence type="predicted"/>
<accession>A0A8J3QIM1</accession>
<dbReference type="RefSeq" id="WP_203915044.1">
    <property type="nucleotide sequence ID" value="NZ_BONY01000128.1"/>
</dbReference>
<evidence type="ECO:0000256" key="1">
    <source>
        <dbReference type="SAM" id="MobiDB-lite"/>
    </source>
</evidence>
<organism evidence="2 3">
    <name type="scientific">Rhizocola hellebori</name>
    <dbReference type="NCBI Taxonomy" id="1392758"/>
    <lineage>
        <taxon>Bacteria</taxon>
        <taxon>Bacillati</taxon>
        <taxon>Actinomycetota</taxon>
        <taxon>Actinomycetes</taxon>
        <taxon>Micromonosporales</taxon>
        <taxon>Micromonosporaceae</taxon>
        <taxon>Rhizocola</taxon>
    </lineage>
</organism>
<dbReference type="AlphaFoldDB" id="A0A8J3QIM1"/>
<feature type="region of interest" description="Disordered" evidence="1">
    <location>
        <begin position="150"/>
        <end position="174"/>
    </location>
</feature>
<protein>
    <submittedName>
        <fullName evidence="2">Uncharacterized protein</fullName>
    </submittedName>
</protein>
<dbReference type="SUPFAM" id="SSF82171">
    <property type="entry name" value="DPP6 N-terminal domain-like"/>
    <property type="match status" value="1"/>
</dbReference>
<gene>
    <name evidence="2" type="ORF">Rhe02_93930</name>
</gene>
<dbReference type="Proteomes" id="UP000612899">
    <property type="component" value="Unassembled WGS sequence"/>
</dbReference>
<keyword evidence="3" id="KW-1185">Reference proteome</keyword>